<dbReference type="AlphaFoldDB" id="A0AAV3PTM9"/>
<dbReference type="InterPro" id="IPR036397">
    <property type="entry name" value="RNaseH_sf"/>
</dbReference>
<evidence type="ECO:0000259" key="1">
    <source>
        <dbReference type="Pfam" id="PF13456"/>
    </source>
</evidence>
<dbReference type="PANTHER" id="PTHR47074:SF11">
    <property type="entry name" value="REVERSE TRANSCRIPTASE-LIKE PROTEIN"/>
    <property type="match status" value="1"/>
</dbReference>
<dbReference type="EMBL" id="BAABME010002393">
    <property type="protein sequence ID" value="GAA0154423.1"/>
    <property type="molecule type" value="Genomic_DNA"/>
</dbReference>
<accession>A0AAV3PTM9</accession>
<comment type="caution">
    <text evidence="2">The sequence shown here is derived from an EMBL/GenBank/DDBJ whole genome shotgun (WGS) entry which is preliminary data.</text>
</comment>
<dbReference type="PANTHER" id="PTHR47074">
    <property type="entry name" value="BNAC02G40300D PROTEIN"/>
    <property type="match status" value="1"/>
</dbReference>
<feature type="domain" description="RNase H type-1" evidence="1">
    <location>
        <begin position="135"/>
        <end position="205"/>
    </location>
</feature>
<dbReference type="InterPro" id="IPR012337">
    <property type="entry name" value="RNaseH-like_sf"/>
</dbReference>
<dbReference type="Proteomes" id="UP001454036">
    <property type="component" value="Unassembled WGS sequence"/>
</dbReference>
<organism evidence="2 3">
    <name type="scientific">Lithospermum erythrorhizon</name>
    <name type="common">Purple gromwell</name>
    <name type="synonym">Lithospermum officinale var. erythrorhizon</name>
    <dbReference type="NCBI Taxonomy" id="34254"/>
    <lineage>
        <taxon>Eukaryota</taxon>
        <taxon>Viridiplantae</taxon>
        <taxon>Streptophyta</taxon>
        <taxon>Embryophyta</taxon>
        <taxon>Tracheophyta</taxon>
        <taxon>Spermatophyta</taxon>
        <taxon>Magnoliopsida</taxon>
        <taxon>eudicotyledons</taxon>
        <taxon>Gunneridae</taxon>
        <taxon>Pentapetalae</taxon>
        <taxon>asterids</taxon>
        <taxon>lamiids</taxon>
        <taxon>Boraginales</taxon>
        <taxon>Boraginaceae</taxon>
        <taxon>Boraginoideae</taxon>
        <taxon>Lithospermeae</taxon>
        <taxon>Lithospermum</taxon>
    </lineage>
</organism>
<sequence>MNLALLAKQGWRILTKQALLLYKILTGSGNWKNFSEWWIYFSSKLNQTLKQEVLGEVRCVLWQLWKYRNNIIFGEQQLPWEEVIRTGIRLAADYRTTNLHESTSRGAVVISLVTRDCIRWQKPDGLEFFGSGSYGVALVKENNWNHVEIESDSNIVIQVLKGEIGTPVEIDVIVWDMLQWGTNMDAKFQFTKREGNNAAHVLAHWDYGLELEATWLNVPPHWLLSTLATDCNN</sequence>
<dbReference type="Pfam" id="PF13456">
    <property type="entry name" value="RVT_3"/>
    <property type="match status" value="1"/>
</dbReference>
<dbReference type="GO" id="GO:0004523">
    <property type="term" value="F:RNA-DNA hybrid ribonuclease activity"/>
    <property type="evidence" value="ECO:0007669"/>
    <property type="project" value="InterPro"/>
</dbReference>
<evidence type="ECO:0000313" key="3">
    <source>
        <dbReference type="Proteomes" id="UP001454036"/>
    </source>
</evidence>
<dbReference type="SUPFAM" id="SSF53098">
    <property type="entry name" value="Ribonuclease H-like"/>
    <property type="match status" value="1"/>
</dbReference>
<dbReference type="InterPro" id="IPR002156">
    <property type="entry name" value="RNaseH_domain"/>
</dbReference>
<dbReference type="InterPro" id="IPR052929">
    <property type="entry name" value="RNase_H-like_EbsB-rel"/>
</dbReference>
<gene>
    <name evidence="2" type="ORF">LIER_12412</name>
</gene>
<reference evidence="2 3" key="1">
    <citation type="submission" date="2024-01" db="EMBL/GenBank/DDBJ databases">
        <title>The complete chloroplast genome sequence of Lithospermum erythrorhizon: insights into the phylogenetic relationship among Boraginaceae species and the maternal lineages of purple gromwells.</title>
        <authorList>
            <person name="Okada T."/>
            <person name="Watanabe K."/>
        </authorList>
    </citation>
    <scope>NUCLEOTIDE SEQUENCE [LARGE SCALE GENOMIC DNA]</scope>
</reference>
<name>A0AAV3PTM9_LITER</name>
<protein>
    <recommendedName>
        <fullName evidence="1">RNase H type-1 domain-containing protein</fullName>
    </recommendedName>
</protein>
<evidence type="ECO:0000313" key="2">
    <source>
        <dbReference type="EMBL" id="GAA0154423.1"/>
    </source>
</evidence>
<proteinExistence type="predicted"/>
<dbReference type="Gene3D" id="3.30.420.10">
    <property type="entry name" value="Ribonuclease H-like superfamily/Ribonuclease H"/>
    <property type="match status" value="1"/>
</dbReference>
<keyword evidence="3" id="KW-1185">Reference proteome</keyword>
<dbReference type="GO" id="GO:0003676">
    <property type="term" value="F:nucleic acid binding"/>
    <property type="evidence" value="ECO:0007669"/>
    <property type="project" value="InterPro"/>
</dbReference>